<dbReference type="EMBL" id="PXYI01000002">
    <property type="protein sequence ID" value="PSJ42229.1"/>
    <property type="molecule type" value="Genomic_DNA"/>
</dbReference>
<evidence type="ECO:0000256" key="3">
    <source>
        <dbReference type="HAMAP-Rule" id="MF_00984"/>
    </source>
</evidence>
<evidence type="ECO:0000256" key="1">
    <source>
        <dbReference type="ARBA" id="ARBA00023125"/>
    </source>
</evidence>
<keyword evidence="1 3" id="KW-0238">DNA-binding</keyword>
<accession>A0A2P7QWB3</accession>
<dbReference type="Gene3D" id="2.40.50.140">
    <property type="entry name" value="Nucleic acid-binding proteins"/>
    <property type="match status" value="1"/>
</dbReference>
<protein>
    <recommendedName>
        <fullName evidence="3 4">Single-stranded DNA-binding protein</fullName>
        <shortName evidence="3">SSB</shortName>
    </recommendedName>
</protein>
<feature type="region of interest" description="Disordered" evidence="5">
    <location>
        <begin position="113"/>
        <end position="137"/>
    </location>
</feature>
<dbReference type="GO" id="GO:0006310">
    <property type="term" value="P:DNA recombination"/>
    <property type="evidence" value="ECO:0007669"/>
    <property type="project" value="UniProtKB-KW"/>
</dbReference>
<dbReference type="OrthoDB" id="9809878at2"/>
<proteinExistence type="inferred from homology"/>
<dbReference type="Proteomes" id="UP000241167">
    <property type="component" value="Unassembled WGS sequence"/>
</dbReference>
<name>A0A2P7QWB3_9SPHN</name>
<dbReference type="Pfam" id="PF00436">
    <property type="entry name" value="SSB"/>
    <property type="match status" value="1"/>
</dbReference>
<dbReference type="InterPro" id="IPR012340">
    <property type="entry name" value="NA-bd_OB-fold"/>
</dbReference>
<dbReference type="GO" id="GO:0006260">
    <property type="term" value="P:DNA replication"/>
    <property type="evidence" value="ECO:0007669"/>
    <property type="project" value="InterPro"/>
</dbReference>
<evidence type="ECO:0000256" key="2">
    <source>
        <dbReference type="ARBA" id="ARBA00023172"/>
    </source>
</evidence>
<comment type="caution">
    <text evidence="3">Lacks conserved residue(s) required for the propagation of feature annotation.</text>
</comment>
<dbReference type="HAMAP" id="MF_00984">
    <property type="entry name" value="SSB"/>
    <property type="match status" value="1"/>
</dbReference>
<comment type="caution">
    <text evidence="6">The sequence shown here is derived from an EMBL/GenBank/DDBJ whole genome shotgun (WGS) entry which is preliminary data.</text>
</comment>
<dbReference type="AlphaFoldDB" id="A0A2P7QWB3"/>
<evidence type="ECO:0000313" key="7">
    <source>
        <dbReference type="Proteomes" id="UP000241167"/>
    </source>
</evidence>
<dbReference type="GO" id="GO:0009295">
    <property type="term" value="C:nucleoid"/>
    <property type="evidence" value="ECO:0007669"/>
    <property type="project" value="TreeGrafter"/>
</dbReference>
<dbReference type="RefSeq" id="WP_106512398.1">
    <property type="nucleotide sequence ID" value="NZ_PXYI01000002.1"/>
</dbReference>
<keyword evidence="7" id="KW-1185">Reference proteome</keyword>
<organism evidence="6 7">
    <name type="scientific">Allosphingosinicella deserti</name>
    <dbReference type="NCBI Taxonomy" id="2116704"/>
    <lineage>
        <taxon>Bacteria</taxon>
        <taxon>Pseudomonadati</taxon>
        <taxon>Pseudomonadota</taxon>
        <taxon>Alphaproteobacteria</taxon>
        <taxon>Sphingomonadales</taxon>
        <taxon>Sphingomonadaceae</taxon>
        <taxon>Allosphingosinicella</taxon>
    </lineage>
</organism>
<dbReference type="CDD" id="cd04496">
    <property type="entry name" value="SSB_OBF"/>
    <property type="match status" value="1"/>
</dbReference>
<dbReference type="PIRSF" id="PIRSF002070">
    <property type="entry name" value="SSB"/>
    <property type="match status" value="1"/>
</dbReference>
<comment type="subunit">
    <text evidence="3">Homotetramer.</text>
</comment>
<dbReference type="NCBIfam" id="TIGR00621">
    <property type="entry name" value="ssb"/>
    <property type="match status" value="1"/>
</dbReference>
<dbReference type="PANTHER" id="PTHR10302">
    <property type="entry name" value="SINGLE-STRANDED DNA-BINDING PROTEIN"/>
    <property type="match status" value="1"/>
</dbReference>
<evidence type="ECO:0000256" key="4">
    <source>
        <dbReference type="PIRNR" id="PIRNR002070"/>
    </source>
</evidence>
<keyword evidence="2" id="KW-0233">DNA recombination</keyword>
<sequence>MTNIVILVGNLGADPELRSTTGGTDVATLSLGTGRPKRDSEGKTYKDASGFTAKDTEWHRIICFNGLGRIIAQHAVKGMLVSVRGRLHYTRWTDRDGVERYGCEVIADDVQFLSRPRQDNGDGGSEPQPDFDEDVPY</sequence>
<dbReference type="PANTHER" id="PTHR10302:SF0">
    <property type="entry name" value="SINGLE-STRANDED DNA-BINDING PROTEIN, MITOCHONDRIAL"/>
    <property type="match status" value="1"/>
</dbReference>
<evidence type="ECO:0000313" key="6">
    <source>
        <dbReference type="EMBL" id="PSJ42229.1"/>
    </source>
</evidence>
<dbReference type="GO" id="GO:0003697">
    <property type="term" value="F:single-stranded DNA binding"/>
    <property type="evidence" value="ECO:0007669"/>
    <property type="project" value="UniProtKB-UniRule"/>
</dbReference>
<reference evidence="6 7" key="1">
    <citation type="submission" date="2018-03" db="EMBL/GenBank/DDBJ databases">
        <title>The draft genome of Sphingosinicella sp. GL-C-18.</title>
        <authorList>
            <person name="Liu L."/>
            <person name="Li L."/>
            <person name="Liang L."/>
            <person name="Zhang X."/>
            <person name="Wang T."/>
        </authorList>
    </citation>
    <scope>NUCLEOTIDE SEQUENCE [LARGE SCALE GENOMIC DNA]</scope>
    <source>
        <strain evidence="6 7">GL-C-18</strain>
    </source>
</reference>
<dbReference type="InterPro" id="IPR011344">
    <property type="entry name" value="ssDNA-bd"/>
</dbReference>
<dbReference type="InterPro" id="IPR000424">
    <property type="entry name" value="Primosome_PriB/ssb"/>
</dbReference>
<dbReference type="SUPFAM" id="SSF50249">
    <property type="entry name" value="Nucleic acid-binding proteins"/>
    <property type="match status" value="1"/>
</dbReference>
<evidence type="ECO:0000256" key="5">
    <source>
        <dbReference type="SAM" id="MobiDB-lite"/>
    </source>
</evidence>
<gene>
    <name evidence="6" type="ORF">C7I55_08335</name>
</gene>
<dbReference type="PROSITE" id="PS50935">
    <property type="entry name" value="SSB"/>
    <property type="match status" value="1"/>
</dbReference>